<evidence type="ECO:0000256" key="1">
    <source>
        <dbReference type="ARBA" id="ARBA00004651"/>
    </source>
</evidence>
<feature type="transmembrane region" description="Helical" evidence="6">
    <location>
        <begin position="267"/>
        <end position="284"/>
    </location>
</feature>
<keyword evidence="5 6" id="KW-0472">Membrane</keyword>
<dbReference type="RefSeq" id="WP_212528599.1">
    <property type="nucleotide sequence ID" value="NZ_JAGSOG010000047.1"/>
</dbReference>
<evidence type="ECO:0000256" key="6">
    <source>
        <dbReference type="SAM" id="Phobius"/>
    </source>
</evidence>
<dbReference type="EMBL" id="JAGSOG010000047">
    <property type="protein sequence ID" value="MBR7834078.1"/>
    <property type="molecule type" value="Genomic_DNA"/>
</dbReference>
<name>A0A941EPC7_9ACTN</name>
<accession>A0A941EPC7</accession>
<dbReference type="CDD" id="cd06580">
    <property type="entry name" value="TM_PBP1_transp_TpRbsC_like"/>
    <property type="match status" value="1"/>
</dbReference>
<dbReference type="Proteomes" id="UP000675781">
    <property type="component" value="Unassembled WGS sequence"/>
</dbReference>
<evidence type="ECO:0000313" key="7">
    <source>
        <dbReference type="EMBL" id="MBR7834078.1"/>
    </source>
</evidence>
<dbReference type="InterPro" id="IPR001851">
    <property type="entry name" value="ABC_transp_permease"/>
</dbReference>
<keyword evidence="4 6" id="KW-1133">Transmembrane helix</keyword>
<evidence type="ECO:0000256" key="2">
    <source>
        <dbReference type="ARBA" id="ARBA00022475"/>
    </source>
</evidence>
<reference evidence="7" key="1">
    <citation type="submission" date="2021-04" db="EMBL/GenBank/DDBJ databases">
        <title>Genome based classification of Actinospica acidithermotolerans sp. nov., an actinobacterium isolated from an Indonesian hot spring.</title>
        <authorList>
            <person name="Kusuma A.B."/>
            <person name="Putra K.E."/>
            <person name="Nafisah S."/>
            <person name="Loh J."/>
            <person name="Nouioui I."/>
            <person name="Goodfellow M."/>
        </authorList>
    </citation>
    <scope>NUCLEOTIDE SEQUENCE</scope>
    <source>
        <strain evidence="7">CSCA 57</strain>
    </source>
</reference>
<feature type="transmembrane region" description="Helical" evidence="6">
    <location>
        <begin position="364"/>
        <end position="382"/>
    </location>
</feature>
<feature type="transmembrane region" description="Helical" evidence="6">
    <location>
        <begin position="98"/>
        <end position="116"/>
    </location>
</feature>
<feature type="transmembrane region" description="Helical" evidence="6">
    <location>
        <begin position="210"/>
        <end position="228"/>
    </location>
</feature>
<organism evidence="7 8">
    <name type="scientific">Actinospica durhamensis</name>
    <dbReference type="NCBI Taxonomy" id="1508375"/>
    <lineage>
        <taxon>Bacteria</taxon>
        <taxon>Bacillati</taxon>
        <taxon>Actinomycetota</taxon>
        <taxon>Actinomycetes</taxon>
        <taxon>Catenulisporales</taxon>
        <taxon>Actinospicaceae</taxon>
        <taxon>Actinospica</taxon>
    </lineage>
</organism>
<evidence type="ECO:0000256" key="5">
    <source>
        <dbReference type="ARBA" id="ARBA00023136"/>
    </source>
</evidence>
<dbReference type="AlphaFoldDB" id="A0A941EPC7"/>
<feature type="transmembrane region" description="Helical" evidence="6">
    <location>
        <begin position="71"/>
        <end position="91"/>
    </location>
</feature>
<keyword evidence="8" id="KW-1185">Reference proteome</keyword>
<feature type="transmembrane region" description="Helical" evidence="6">
    <location>
        <begin position="388"/>
        <end position="409"/>
    </location>
</feature>
<keyword evidence="3 6" id="KW-0812">Transmembrane</keyword>
<feature type="transmembrane region" description="Helical" evidence="6">
    <location>
        <begin position="180"/>
        <end position="203"/>
    </location>
</feature>
<keyword evidence="2" id="KW-1003">Cell membrane</keyword>
<dbReference type="Pfam" id="PF02653">
    <property type="entry name" value="BPD_transp_2"/>
    <property type="match status" value="1"/>
</dbReference>
<comment type="caution">
    <text evidence="7">The sequence shown here is derived from an EMBL/GenBank/DDBJ whole genome shotgun (WGS) entry which is preliminary data.</text>
</comment>
<feature type="transmembrane region" description="Helical" evidence="6">
    <location>
        <begin position="154"/>
        <end position="174"/>
    </location>
</feature>
<dbReference type="GO" id="GO:0022857">
    <property type="term" value="F:transmembrane transporter activity"/>
    <property type="evidence" value="ECO:0007669"/>
    <property type="project" value="InterPro"/>
</dbReference>
<proteinExistence type="predicted"/>
<feature type="transmembrane region" description="Helical" evidence="6">
    <location>
        <begin position="22"/>
        <end position="40"/>
    </location>
</feature>
<comment type="subcellular location">
    <subcellularLocation>
        <location evidence="1">Cell membrane</location>
        <topology evidence="1">Multi-pass membrane protein</topology>
    </subcellularLocation>
</comment>
<protein>
    <submittedName>
        <fullName evidence="7">ABC transporter permease</fullName>
    </submittedName>
</protein>
<sequence>MTTATVTPHAEIAQTAKDRTKLTSGLAQAAVGIFAIWAFGLGPRTGSGVRTLFGFGQNPGTYQLSLPAQGFALGLSALAIGCGLVTAFAPVTKKARRWIAGVYFVAMVLAFLVWAAAGQSSGLPVPNIVLQTALATVPLVLGSMSALLAERSGVVNIAVEGQFLAGAFTAALTASMTGNVWVGLVAGMAAGAAMSMLLAFFANRYLIEQVVLGVVVNVLASGLTGFFYDRLMATNQAEYNNPPLFQTWRIPGLASIPVIGQLFDQNIVFYAAFLIVPLLWYMLYQTRWGLRTRAVGEHPLAADTVGIKVLGLRYRNLFYSGLLSGLGGVWFTIGNTGQFGKDMSVGKGYIAIAALIVGRWSPIGAFAASLMFGFAISLQYFLSPLGTPIPSAFLQMAPYAITIFVVAAIGKKARPPAASNKAFKKG</sequence>
<dbReference type="GO" id="GO:0005886">
    <property type="term" value="C:plasma membrane"/>
    <property type="evidence" value="ECO:0007669"/>
    <property type="project" value="UniProtKB-SubCell"/>
</dbReference>
<dbReference type="PANTHER" id="PTHR43370">
    <property type="entry name" value="SUGAR ABC TRANSPORTER INTEGRAL MEMBRANE PROTEIN-RELATED"/>
    <property type="match status" value="1"/>
</dbReference>
<gene>
    <name evidence="7" type="ORF">KDL01_12435</name>
</gene>
<evidence type="ECO:0000256" key="3">
    <source>
        <dbReference type="ARBA" id="ARBA00022692"/>
    </source>
</evidence>
<dbReference type="PANTHER" id="PTHR43370:SF1">
    <property type="entry name" value="GUANOSINE ABC TRANSPORTER PERMEASE PROTEIN NUPQ"/>
    <property type="match status" value="1"/>
</dbReference>
<evidence type="ECO:0000313" key="8">
    <source>
        <dbReference type="Proteomes" id="UP000675781"/>
    </source>
</evidence>
<evidence type="ECO:0000256" key="4">
    <source>
        <dbReference type="ARBA" id="ARBA00022989"/>
    </source>
</evidence>
<feature type="transmembrane region" description="Helical" evidence="6">
    <location>
        <begin position="128"/>
        <end position="147"/>
    </location>
</feature>